<sequence length="116" mass="12408">MNRKLAFALVSACMAAGPAFADDITVDPNPFVSTLTRAQVTEELMQFRHSGVNPWADDYNLMASGGTTTRAEVQAAYRASRDEVAAFTGEDSGSAYMSRMAAASAHPPMRTLAKSE</sequence>
<proteinExistence type="predicted"/>
<feature type="signal peptide" evidence="1">
    <location>
        <begin position="1"/>
        <end position="21"/>
    </location>
</feature>
<evidence type="ECO:0000256" key="1">
    <source>
        <dbReference type="SAM" id="SignalP"/>
    </source>
</evidence>
<evidence type="ECO:0000313" key="2">
    <source>
        <dbReference type="EMBL" id="AMO24080.1"/>
    </source>
</evidence>
<protein>
    <recommendedName>
        <fullName evidence="4">DUF4148 domain-containing protein</fullName>
    </recommendedName>
</protein>
<evidence type="ECO:0000313" key="3">
    <source>
        <dbReference type="Proteomes" id="UP000070433"/>
    </source>
</evidence>
<evidence type="ECO:0008006" key="4">
    <source>
        <dbReference type="Google" id="ProtNLM"/>
    </source>
</evidence>
<dbReference type="Proteomes" id="UP000070433">
    <property type="component" value="Chromosome"/>
</dbReference>
<dbReference type="AlphaFoldDB" id="A0A127JVR9"/>
<reference evidence="2 3" key="1">
    <citation type="journal article" date="2014" name="Int. J. Syst. Evol. Microbiol.">
        <title>Ramlibacter solisilvae sp. nov., isolated from forest soil, and emended description of the genus Ramlibacter.</title>
        <authorList>
            <person name="Lee H.J."/>
            <person name="Lee S.H."/>
            <person name="Lee S.S."/>
            <person name="Lee J.S."/>
            <person name="Kim Y."/>
            <person name="Kim S.C."/>
            <person name="Jeon C.O."/>
        </authorList>
    </citation>
    <scope>NUCLEOTIDE SEQUENCE [LARGE SCALE GENOMIC DNA]</scope>
    <source>
        <strain evidence="2 3">5-10</strain>
    </source>
</reference>
<keyword evidence="3" id="KW-1185">Reference proteome</keyword>
<dbReference type="OrthoDB" id="8911088at2"/>
<dbReference type="EMBL" id="CP010951">
    <property type="protein sequence ID" value="AMO24080.1"/>
    <property type="molecule type" value="Genomic_DNA"/>
</dbReference>
<gene>
    <name evidence="2" type="ORF">UC35_16045</name>
</gene>
<keyword evidence="1" id="KW-0732">Signal</keyword>
<organism evidence="2 3">
    <name type="scientific">Ramlibacter tataouinensis</name>
    <dbReference type="NCBI Taxonomy" id="94132"/>
    <lineage>
        <taxon>Bacteria</taxon>
        <taxon>Pseudomonadati</taxon>
        <taxon>Pseudomonadota</taxon>
        <taxon>Betaproteobacteria</taxon>
        <taxon>Burkholderiales</taxon>
        <taxon>Comamonadaceae</taxon>
        <taxon>Ramlibacter</taxon>
    </lineage>
</organism>
<dbReference type="RefSeq" id="WP_061501419.1">
    <property type="nucleotide sequence ID" value="NZ_CP010951.1"/>
</dbReference>
<feature type="chain" id="PRO_5007449788" description="DUF4148 domain-containing protein" evidence="1">
    <location>
        <begin position="22"/>
        <end position="116"/>
    </location>
</feature>
<dbReference type="Pfam" id="PF13663">
    <property type="entry name" value="DUF4148"/>
    <property type="match status" value="1"/>
</dbReference>
<name>A0A127JVR9_9BURK</name>
<dbReference type="InterPro" id="IPR025421">
    <property type="entry name" value="DUF4148"/>
</dbReference>
<accession>A0A127JVR9</accession>